<reference evidence="7 8" key="1">
    <citation type="journal article" date="2010" name="Cell">
        <title>The genome of Naegleria gruberi illuminates early eukaryotic versatility.</title>
        <authorList>
            <person name="Fritz-Laylin L.K."/>
            <person name="Prochnik S.E."/>
            <person name="Ginger M.L."/>
            <person name="Dacks J.B."/>
            <person name="Carpenter M.L."/>
            <person name="Field M.C."/>
            <person name="Kuo A."/>
            <person name="Paredez A."/>
            <person name="Chapman J."/>
            <person name="Pham J."/>
            <person name="Shu S."/>
            <person name="Neupane R."/>
            <person name="Cipriano M."/>
            <person name="Mancuso J."/>
            <person name="Tu H."/>
            <person name="Salamov A."/>
            <person name="Lindquist E."/>
            <person name="Shapiro H."/>
            <person name="Lucas S."/>
            <person name="Grigoriev I.V."/>
            <person name="Cande W.Z."/>
            <person name="Fulton C."/>
            <person name="Rokhsar D.S."/>
            <person name="Dawson S.C."/>
        </authorList>
    </citation>
    <scope>NUCLEOTIDE SEQUENCE [LARGE SCALE GENOMIC DNA]</scope>
    <source>
        <strain evidence="7 8">NEG-M</strain>
    </source>
</reference>
<organism evidence="8">
    <name type="scientific">Naegleria gruberi</name>
    <name type="common">Amoeba</name>
    <dbReference type="NCBI Taxonomy" id="5762"/>
    <lineage>
        <taxon>Eukaryota</taxon>
        <taxon>Discoba</taxon>
        <taxon>Heterolobosea</taxon>
        <taxon>Tetramitia</taxon>
        <taxon>Eutetramitia</taxon>
        <taxon>Vahlkampfiidae</taxon>
        <taxon>Naegleria</taxon>
    </lineage>
</organism>
<keyword evidence="1 4" id="KW-0479">Metal-binding</keyword>
<dbReference type="Gene3D" id="1.20.930.10">
    <property type="entry name" value="Conserved domain common to transcription factors TFIIS, elongin A, CRSP70"/>
    <property type="match status" value="1"/>
</dbReference>
<evidence type="ECO:0000256" key="5">
    <source>
        <dbReference type="SAM" id="MobiDB-lite"/>
    </source>
</evidence>
<dbReference type="GO" id="GO:0008270">
    <property type="term" value="F:zinc ion binding"/>
    <property type="evidence" value="ECO:0007669"/>
    <property type="project" value="UniProtKB-KW"/>
</dbReference>
<dbReference type="InterPro" id="IPR000571">
    <property type="entry name" value="Znf_CCCH"/>
</dbReference>
<dbReference type="SUPFAM" id="SSF90229">
    <property type="entry name" value="CCCH zinc finger"/>
    <property type="match status" value="1"/>
</dbReference>
<evidence type="ECO:0000256" key="2">
    <source>
        <dbReference type="ARBA" id="ARBA00022771"/>
    </source>
</evidence>
<evidence type="ECO:0000256" key="4">
    <source>
        <dbReference type="PROSITE-ProRule" id="PRU00723"/>
    </source>
</evidence>
<feature type="compositionally biased region" description="Polar residues" evidence="5">
    <location>
        <begin position="190"/>
        <end position="204"/>
    </location>
</feature>
<dbReference type="InterPro" id="IPR036855">
    <property type="entry name" value="Znf_CCCH_sf"/>
</dbReference>
<gene>
    <name evidence="7" type="ORF">NAEGRDRAFT_81490</name>
</gene>
<feature type="compositionally biased region" description="Polar residues" evidence="5">
    <location>
        <begin position="380"/>
        <end position="389"/>
    </location>
</feature>
<dbReference type="PROSITE" id="PS50103">
    <property type="entry name" value="ZF_C3H1"/>
    <property type="match status" value="1"/>
</dbReference>
<dbReference type="SUPFAM" id="SSF47676">
    <property type="entry name" value="Conserved domain common to transcription factors TFIIS, elongin A, CRSP70"/>
    <property type="match status" value="1"/>
</dbReference>
<accession>D2VWK9</accession>
<keyword evidence="3 4" id="KW-0862">Zinc</keyword>
<dbReference type="GeneID" id="8858854"/>
<proteinExistence type="predicted"/>
<feature type="compositionally biased region" description="Low complexity" evidence="5">
    <location>
        <begin position="354"/>
        <end position="374"/>
    </location>
</feature>
<feature type="compositionally biased region" description="Basic and acidic residues" evidence="5">
    <location>
        <begin position="211"/>
        <end position="221"/>
    </location>
</feature>
<feature type="compositionally biased region" description="Low complexity" evidence="5">
    <location>
        <begin position="394"/>
        <end position="424"/>
    </location>
</feature>
<evidence type="ECO:0000256" key="3">
    <source>
        <dbReference type="ARBA" id="ARBA00022833"/>
    </source>
</evidence>
<dbReference type="OrthoDB" id="10259600at2759"/>
<name>D2VWK9_NAEGR</name>
<dbReference type="EMBL" id="GG738904">
    <property type="protein sequence ID" value="EFC38910.1"/>
    <property type="molecule type" value="Genomic_DNA"/>
</dbReference>
<feature type="domain" description="C3H1-type" evidence="6">
    <location>
        <begin position="487"/>
        <end position="514"/>
    </location>
</feature>
<feature type="compositionally biased region" description="Polar residues" evidence="5">
    <location>
        <begin position="425"/>
        <end position="479"/>
    </location>
</feature>
<evidence type="ECO:0000313" key="7">
    <source>
        <dbReference type="EMBL" id="EFC38910.1"/>
    </source>
</evidence>
<keyword evidence="2 4" id="KW-0863">Zinc-finger</keyword>
<dbReference type="RefSeq" id="XP_002671654.1">
    <property type="nucleotide sequence ID" value="XM_002671608.1"/>
</dbReference>
<dbReference type="AlphaFoldDB" id="D2VWK9"/>
<dbReference type="InParanoid" id="D2VWK9"/>
<dbReference type="Proteomes" id="UP000006671">
    <property type="component" value="Unassembled WGS sequence"/>
</dbReference>
<feature type="compositionally biased region" description="Low complexity" evidence="5">
    <location>
        <begin position="152"/>
        <end position="180"/>
    </location>
</feature>
<dbReference type="VEuPathDB" id="AmoebaDB:NAEGRDRAFT_81490"/>
<evidence type="ECO:0000256" key="1">
    <source>
        <dbReference type="ARBA" id="ARBA00022723"/>
    </source>
</evidence>
<protein>
    <submittedName>
        <fullName evidence="7">Predicted protein</fullName>
    </submittedName>
</protein>
<evidence type="ECO:0000259" key="6">
    <source>
        <dbReference type="PROSITE" id="PS50103"/>
    </source>
</evidence>
<feature type="region of interest" description="Disordered" evidence="5">
    <location>
        <begin position="354"/>
        <end position="485"/>
    </location>
</feature>
<dbReference type="InterPro" id="IPR017923">
    <property type="entry name" value="TFIIS_N"/>
</dbReference>
<feature type="zinc finger region" description="C3H1-type" evidence="4">
    <location>
        <begin position="487"/>
        <end position="514"/>
    </location>
</feature>
<dbReference type="Pfam" id="PF08711">
    <property type="entry name" value="Med26"/>
    <property type="match status" value="1"/>
</dbReference>
<keyword evidence="8" id="KW-1185">Reference proteome</keyword>
<sequence length="540" mass="61255">MIDVTERIKSLTNNYKITKKENLPAFVEICKQLKYTSSQADSIRLMRMECTKVLNSTVKKNILRDFLTMDGLSILSEWITNCSDHVDETMLKELISIVNKLNECGGLDVAIIKKAKIGKILSSISKSTNFSKTIKTSVDELIQDWKQKFVKEGPTTPTTPTETSSPTIPKKKPATPTTTGGEKRKRADDQTSPQEETQTSNLNRSDSVESVTKKVKSEESSKKKKRVSWSTELEKVRLIEPRQAYVEEVNHRSVQELMNEEKSNERVLMNQQKQVKIMILSNMRNTVNYVTPLRILQPNDKMPPVEVVSNEAKIIEEMVRSSPSIIVTESPSSPVPSPTESSVNNLLNTIGIISNSPTSLNTTSNRFPTTTPTPITNPPLSNHSPYQQQPLPPANNYSNNSYPHSHHQSPYQHQPSPYQRSQPPANQGSYYQNRSSGHMPPQQHNMNYHSQHSYQNNSSGAQKNKPPTNQYSNSKQPPAQHQGEPRLFKPIKCLYFVKGQCKNGTKCPFYHEGYDQPVAGIEEYDFEKARFYQTLREKKR</sequence>
<dbReference type="InterPro" id="IPR035441">
    <property type="entry name" value="TFIIS/LEDGF_dom_sf"/>
</dbReference>
<evidence type="ECO:0000313" key="8">
    <source>
        <dbReference type="Proteomes" id="UP000006671"/>
    </source>
</evidence>
<dbReference type="SMART" id="SM00356">
    <property type="entry name" value="ZnF_C3H1"/>
    <property type="match status" value="1"/>
</dbReference>
<dbReference type="KEGG" id="ngr:NAEGRDRAFT_81490"/>
<feature type="region of interest" description="Disordered" evidence="5">
    <location>
        <begin position="149"/>
        <end position="231"/>
    </location>
</feature>